<evidence type="ECO:0000313" key="4">
    <source>
        <dbReference type="Proteomes" id="UP000326759"/>
    </source>
</evidence>
<sequence length="509" mass="58254">MTPVRLILVRSSVILNAILICYLFISWQFATPVHRINVVENDEGSSNVMAKRHPLGQLMANENAKSDLEKASEREGKGEVIEVKKDEKVASVLEKDTEVKNHEKLNGEIPNENYIISKPEETKKSAGDEKQKSIVEVSKTEVKEAPKPESPPAAEEYEEPPRDVQERAGVSENPAPVASLPEEAPDPPLDSLERKMYPNLRDCHTRPIIQQYIQKGDYWVLENYIPAALNFRCDESITYTTHADYTFLDNLDPLTSRWQGPVSIAVYSPGTDFQATVDTILYLRSCMAEGIKKYVTFHIFFHINHVPKEIPKTEDLLQRKTDCSKDPPRWTNVTTYRMQKKMLYPVNVARNVARGNSITYFNFPSDIELYPSVNVITEFFAMLKKPDASKTTNPRVFVFPIFEVADNENVPETKAELQAMLKTKKAIPFHKFVCPKCHAQPKSPMYIMCVRDYEFHILDNAFLVHRPGIKKYAKDKTRDKIAAKQSYIIRTKIFPEYKTLFGSLKDCII</sequence>
<organism evidence="3 4">
    <name type="scientific">Armadillidium nasatum</name>
    <dbReference type="NCBI Taxonomy" id="96803"/>
    <lineage>
        <taxon>Eukaryota</taxon>
        <taxon>Metazoa</taxon>
        <taxon>Ecdysozoa</taxon>
        <taxon>Arthropoda</taxon>
        <taxon>Crustacea</taxon>
        <taxon>Multicrustacea</taxon>
        <taxon>Malacostraca</taxon>
        <taxon>Eumalacostraca</taxon>
        <taxon>Peracarida</taxon>
        <taxon>Isopoda</taxon>
        <taxon>Oniscidea</taxon>
        <taxon>Crinocheta</taxon>
        <taxon>Armadillidiidae</taxon>
        <taxon>Armadillidium</taxon>
    </lineage>
</organism>
<dbReference type="OrthoDB" id="9974378at2759"/>
<gene>
    <name evidence="3" type="ORF">Anas_11621</name>
</gene>
<keyword evidence="3" id="KW-0808">Transferase</keyword>
<name>A0A5N5SMJ5_9CRUS</name>
<keyword evidence="2" id="KW-0472">Membrane</keyword>
<evidence type="ECO:0000313" key="3">
    <source>
        <dbReference type="EMBL" id="KAB7494819.1"/>
    </source>
</evidence>
<feature type="transmembrane region" description="Helical" evidence="2">
    <location>
        <begin position="7"/>
        <end position="27"/>
    </location>
</feature>
<dbReference type="EMBL" id="SEYY01023514">
    <property type="protein sequence ID" value="KAB7494819.1"/>
    <property type="molecule type" value="Genomic_DNA"/>
</dbReference>
<keyword evidence="4" id="KW-1185">Reference proteome</keyword>
<feature type="region of interest" description="Disordered" evidence="1">
    <location>
        <begin position="101"/>
        <end position="191"/>
    </location>
</feature>
<dbReference type="PANTHER" id="PTHR47412:SF1">
    <property type="entry name" value="FI01434P-RELATED"/>
    <property type="match status" value="1"/>
</dbReference>
<dbReference type="GO" id="GO:0016740">
    <property type="term" value="F:transferase activity"/>
    <property type="evidence" value="ECO:0007669"/>
    <property type="project" value="UniProtKB-KW"/>
</dbReference>
<keyword evidence="2" id="KW-0812">Transmembrane</keyword>
<evidence type="ECO:0000256" key="2">
    <source>
        <dbReference type="SAM" id="Phobius"/>
    </source>
</evidence>
<comment type="caution">
    <text evidence="3">The sequence shown here is derived from an EMBL/GenBank/DDBJ whole genome shotgun (WGS) entry which is preliminary data.</text>
</comment>
<dbReference type="AlphaFoldDB" id="A0A5N5SMJ5"/>
<proteinExistence type="predicted"/>
<keyword evidence="2" id="KW-1133">Transmembrane helix</keyword>
<protein>
    <submittedName>
        <fullName evidence="3">Beta-1,4-glucuronyltransferase 1</fullName>
    </submittedName>
</protein>
<dbReference type="Proteomes" id="UP000326759">
    <property type="component" value="Unassembled WGS sequence"/>
</dbReference>
<accession>A0A5N5SMJ5</accession>
<reference evidence="3 4" key="1">
    <citation type="journal article" date="2019" name="PLoS Biol.">
        <title>Sex chromosomes control vertical transmission of feminizing Wolbachia symbionts in an isopod.</title>
        <authorList>
            <person name="Becking T."/>
            <person name="Chebbi M.A."/>
            <person name="Giraud I."/>
            <person name="Moumen B."/>
            <person name="Laverre T."/>
            <person name="Caubet Y."/>
            <person name="Peccoud J."/>
            <person name="Gilbert C."/>
            <person name="Cordaux R."/>
        </authorList>
    </citation>
    <scope>NUCLEOTIDE SEQUENCE [LARGE SCALE GENOMIC DNA]</scope>
    <source>
        <strain evidence="3">ANa2</strain>
        <tissue evidence="3">Whole body excluding digestive tract and cuticle</tissue>
    </source>
</reference>
<dbReference type="PANTHER" id="PTHR47412">
    <property type="entry name" value="FI01434P-RELATED"/>
    <property type="match status" value="1"/>
</dbReference>
<evidence type="ECO:0000256" key="1">
    <source>
        <dbReference type="SAM" id="MobiDB-lite"/>
    </source>
</evidence>
<feature type="compositionally biased region" description="Basic and acidic residues" evidence="1">
    <location>
        <begin position="118"/>
        <end position="147"/>
    </location>
</feature>
<dbReference type="Pfam" id="PF13896">
    <property type="entry name" value="Glyco_transf_49"/>
    <property type="match status" value="2"/>
</dbReference>